<dbReference type="AlphaFoldDB" id="A0A382PX79"/>
<evidence type="ECO:0000313" key="1">
    <source>
        <dbReference type="EMBL" id="SVC77380.1"/>
    </source>
</evidence>
<reference evidence="1" key="1">
    <citation type="submission" date="2018-05" db="EMBL/GenBank/DDBJ databases">
        <authorList>
            <person name="Lanie J.A."/>
            <person name="Ng W.-L."/>
            <person name="Kazmierczak K.M."/>
            <person name="Andrzejewski T.M."/>
            <person name="Davidsen T.M."/>
            <person name="Wayne K.J."/>
            <person name="Tettelin H."/>
            <person name="Glass J.I."/>
            <person name="Rusch D."/>
            <person name="Podicherti R."/>
            <person name="Tsui H.-C.T."/>
            <person name="Winkler M.E."/>
        </authorList>
    </citation>
    <scope>NUCLEOTIDE SEQUENCE</scope>
</reference>
<proteinExistence type="predicted"/>
<dbReference type="EMBL" id="UINC01110102">
    <property type="protein sequence ID" value="SVC77380.1"/>
    <property type="molecule type" value="Genomic_DNA"/>
</dbReference>
<organism evidence="1">
    <name type="scientific">marine metagenome</name>
    <dbReference type="NCBI Taxonomy" id="408172"/>
    <lineage>
        <taxon>unclassified sequences</taxon>
        <taxon>metagenomes</taxon>
        <taxon>ecological metagenomes</taxon>
    </lineage>
</organism>
<accession>A0A382PX79</accession>
<protein>
    <submittedName>
        <fullName evidence="1">Uncharacterized protein</fullName>
    </submittedName>
</protein>
<name>A0A382PX79_9ZZZZ</name>
<gene>
    <name evidence="1" type="ORF">METZ01_LOCUS330234</name>
</gene>
<sequence length="51" mass="5509">MLIPFRGAVAGTVRHSDQTYIALLQVFIMGASEQGGNTPPVEIFHKNILIG</sequence>